<keyword evidence="4 7" id="KW-0560">Oxidoreductase</keyword>
<dbReference type="SUPFAM" id="SSF51905">
    <property type="entry name" value="FAD/NAD(P)-binding domain"/>
    <property type="match status" value="1"/>
</dbReference>
<dbReference type="NCBIfam" id="NF008726">
    <property type="entry name" value="PRK11728.1"/>
    <property type="match status" value="1"/>
</dbReference>
<evidence type="ECO:0000256" key="3">
    <source>
        <dbReference type="ARBA" id="ARBA00022827"/>
    </source>
</evidence>
<gene>
    <name evidence="7" type="primary">lhgO</name>
    <name evidence="7" type="ORF">GE115_11885</name>
</gene>
<dbReference type="GO" id="GO:0047545">
    <property type="term" value="F:(S)-2-hydroxyglutarate dehydrogenase activity"/>
    <property type="evidence" value="ECO:0007669"/>
    <property type="project" value="TreeGrafter"/>
</dbReference>
<dbReference type="EC" id="1.1.3.-" evidence="7"/>
<dbReference type="PANTHER" id="PTHR43104">
    <property type="entry name" value="L-2-HYDROXYGLUTARATE DEHYDROGENASE, MITOCHONDRIAL"/>
    <property type="match status" value="1"/>
</dbReference>
<dbReference type="InterPro" id="IPR036188">
    <property type="entry name" value="FAD/NAD-bd_sf"/>
</dbReference>
<comment type="caution">
    <text evidence="7">The sequence shown here is derived from an EMBL/GenBank/DDBJ whole genome shotgun (WGS) entry which is preliminary data.</text>
</comment>
<proteinExistence type="inferred from homology"/>
<evidence type="ECO:0000313" key="7">
    <source>
        <dbReference type="EMBL" id="MRG60560.1"/>
    </source>
</evidence>
<protein>
    <submittedName>
        <fullName evidence="7">L-2-hydroxyglutarate oxidase</fullName>
        <ecNumber evidence="7">1.1.3.-</ecNumber>
    </submittedName>
</protein>
<evidence type="ECO:0000259" key="6">
    <source>
        <dbReference type="Pfam" id="PF01266"/>
    </source>
</evidence>
<name>A0A6I2FD12_9MICO</name>
<keyword evidence="3" id="KW-0274">FAD</keyword>
<keyword evidence="8" id="KW-1185">Reference proteome</keyword>
<evidence type="ECO:0000256" key="5">
    <source>
        <dbReference type="ARBA" id="ARBA00037941"/>
    </source>
</evidence>
<feature type="domain" description="FAD dependent oxidoreductase" evidence="6">
    <location>
        <begin position="4"/>
        <end position="388"/>
    </location>
</feature>
<reference evidence="7 8" key="1">
    <citation type="submission" date="2019-10" db="EMBL/GenBank/DDBJ databases">
        <authorList>
            <person name="Nie G."/>
            <person name="Ming H."/>
            <person name="Yi B."/>
        </authorList>
    </citation>
    <scope>NUCLEOTIDE SEQUENCE [LARGE SCALE GENOMIC DNA]</scope>
    <source>
        <strain evidence="7 8">CFH 90414</strain>
    </source>
</reference>
<sequence length="404" mass="43047">MSTHVIIIGGGIVGLAVAERASRLGNQVTVLEKEPDWAVHQTGRNSGVIHAGPYYKPGSLKASLCAAGNRSMKAFATEQGIPWLNTGKLIAATSERELPALRELERRSEANGVPFRVLDADGARAYEPHVAAVGALRIESTGIIDYAAVCRRLAELVAERGGDLHTSAEVVSVTSRPGGVVVATSDAEYSGDLLVNCAGLLSDKVARMAGLVPSARIIPFRGEYYELVPERRDLVQGLIYPVPDPGLPFLGVHLTRMMDGSVHAGPNAVTALAREGYTWRDIRLSEALGDLTYPGFLRMASKNIAVGMAEIRRSLSKDVFAASLARLVPAIDKADLVRADAGVRAQAIRRDGTLVDDFLIEQAPHQVHVLNAPSPAATASLEIAAHICRLAGLEPDNRAGFPRP</sequence>
<evidence type="ECO:0000256" key="4">
    <source>
        <dbReference type="ARBA" id="ARBA00023002"/>
    </source>
</evidence>
<dbReference type="PANTHER" id="PTHR43104:SF2">
    <property type="entry name" value="L-2-HYDROXYGLUTARATE DEHYDROGENASE, MITOCHONDRIAL"/>
    <property type="match status" value="1"/>
</dbReference>
<dbReference type="EMBL" id="WJIF01000006">
    <property type="protein sequence ID" value="MRG60560.1"/>
    <property type="molecule type" value="Genomic_DNA"/>
</dbReference>
<evidence type="ECO:0000256" key="1">
    <source>
        <dbReference type="ARBA" id="ARBA00001974"/>
    </source>
</evidence>
<accession>A0A6I2FD12</accession>
<dbReference type="InterPro" id="IPR006076">
    <property type="entry name" value="FAD-dep_OxRdtase"/>
</dbReference>
<organism evidence="7 8">
    <name type="scientific">Agromyces agglutinans</name>
    <dbReference type="NCBI Taxonomy" id="2662258"/>
    <lineage>
        <taxon>Bacteria</taxon>
        <taxon>Bacillati</taxon>
        <taxon>Actinomycetota</taxon>
        <taxon>Actinomycetes</taxon>
        <taxon>Micrococcales</taxon>
        <taxon>Microbacteriaceae</taxon>
        <taxon>Agromyces</taxon>
    </lineage>
</organism>
<dbReference type="Proteomes" id="UP000431080">
    <property type="component" value="Unassembled WGS sequence"/>
</dbReference>
<dbReference type="GO" id="GO:0005737">
    <property type="term" value="C:cytoplasm"/>
    <property type="evidence" value="ECO:0007669"/>
    <property type="project" value="TreeGrafter"/>
</dbReference>
<dbReference type="Pfam" id="PF01266">
    <property type="entry name" value="DAO"/>
    <property type="match status" value="1"/>
</dbReference>
<dbReference type="Gene3D" id="3.30.9.10">
    <property type="entry name" value="D-Amino Acid Oxidase, subunit A, domain 2"/>
    <property type="match status" value="1"/>
</dbReference>
<comment type="similarity">
    <text evidence="5">Belongs to the L2HGDH family.</text>
</comment>
<dbReference type="AlphaFoldDB" id="A0A6I2FD12"/>
<evidence type="ECO:0000313" key="8">
    <source>
        <dbReference type="Proteomes" id="UP000431080"/>
    </source>
</evidence>
<comment type="cofactor">
    <cofactor evidence="1">
        <name>FAD</name>
        <dbReference type="ChEBI" id="CHEBI:57692"/>
    </cofactor>
</comment>
<dbReference type="Gene3D" id="3.50.50.60">
    <property type="entry name" value="FAD/NAD(P)-binding domain"/>
    <property type="match status" value="1"/>
</dbReference>
<evidence type="ECO:0000256" key="2">
    <source>
        <dbReference type="ARBA" id="ARBA00022630"/>
    </source>
</evidence>
<keyword evidence="2" id="KW-0285">Flavoprotein</keyword>